<keyword evidence="2" id="KW-0472">Membrane</keyword>
<dbReference type="AlphaFoldDB" id="A0A0C3KH92"/>
<evidence type="ECO:0000256" key="1">
    <source>
        <dbReference type="SAM" id="MobiDB-lite"/>
    </source>
</evidence>
<gene>
    <name evidence="3" type="ORF">M407DRAFT_10693</name>
</gene>
<keyword evidence="2" id="KW-1133">Transmembrane helix</keyword>
<organism evidence="3 4">
    <name type="scientific">Tulasnella calospora MUT 4182</name>
    <dbReference type="NCBI Taxonomy" id="1051891"/>
    <lineage>
        <taxon>Eukaryota</taxon>
        <taxon>Fungi</taxon>
        <taxon>Dikarya</taxon>
        <taxon>Basidiomycota</taxon>
        <taxon>Agaricomycotina</taxon>
        <taxon>Agaricomycetes</taxon>
        <taxon>Cantharellales</taxon>
        <taxon>Tulasnellaceae</taxon>
        <taxon>Tulasnella</taxon>
    </lineage>
</organism>
<evidence type="ECO:0000313" key="3">
    <source>
        <dbReference type="EMBL" id="KIO20853.1"/>
    </source>
</evidence>
<evidence type="ECO:0000256" key="2">
    <source>
        <dbReference type="SAM" id="Phobius"/>
    </source>
</evidence>
<dbReference type="EMBL" id="KN823158">
    <property type="protein sequence ID" value="KIO20853.1"/>
    <property type="molecule type" value="Genomic_DNA"/>
</dbReference>
<dbReference type="HOGENOM" id="CLU_1836593_0_0_1"/>
<reference evidence="3 4" key="1">
    <citation type="submission" date="2014-04" db="EMBL/GenBank/DDBJ databases">
        <authorList>
            <consortium name="DOE Joint Genome Institute"/>
            <person name="Kuo A."/>
            <person name="Girlanda M."/>
            <person name="Perotto S."/>
            <person name="Kohler A."/>
            <person name="Nagy L.G."/>
            <person name="Floudas D."/>
            <person name="Copeland A."/>
            <person name="Barry K.W."/>
            <person name="Cichocki N."/>
            <person name="Veneault-Fourrey C."/>
            <person name="LaButti K."/>
            <person name="Lindquist E.A."/>
            <person name="Lipzen A."/>
            <person name="Lundell T."/>
            <person name="Morin E."/>
            <person name="Murat C."/>
            <person name="Sun H."/>
            <person name="Tunlid A."/>
            <person name="Henrissat B."/>
            <person name="Grigoriev I.V."/>
            <person name="Hibbett D.S."/>
            <person name="Martin F."/>
            <person name="Nordberg H.P."/>
            <person name="Cantor M.N."/>
            <person name="Hua S.X."/>
        </authorList>
    </citation>
    <scope>NUCLEOTIDE SEQUENCE [LARGE SCALE GENOMIC DNA]</scope>
    <source>
        <strain evidence="3 4">MUT 4182</strain>
    </source>
</reference>
<feature type="transmembrane region" description="Helical" evidence="2">
    <location>
        <begin position="107"/>
        <end position="129"/>
    </location>
</feature>
<evidence type="ECO:0000313" key="4">
    <source>
        <dbReference type="Proteomes" id="UP000054248"/>
    </source>
</evidence>
<proteinExistence type="predicted"/>
<protein>
    <submittedName>
        <fullName evidence="3">Uncharacterized protein</fullName>
    </submittedName>
</protein>
<accession>A0A0C3KH92</accession>
<name>A0A0C3KH92_9AGAM</name>
<keyword evidence="2" id="KW-0812">Transmembrane</keyword>
<feature type="compositionally biased region" description="Polar residues" evidence="1">
    <location>
        <begin position="24"/>
        <end position="37"/>
    </location>
</feature>
<dbReference type="Proteomes" id="UP000054248">
    <property type="component" value="Unassembled WGS sequence"/>
</dbReference>
<feature type="region of interest" description="Disordered" evidence="1">
    <location>
        <begin position="24"/>
        <end position="66"/>
    </location>
</feature>
<reference evidence="4" key="2">
    <citation type="submission" date="2015-01" db="EMBL/GenBank/DDBJ databases">
        <title>Evolutionary Origins and Diversification of the Mycorrhizal Mutualists.</title>
        <authorList>
            <consortium name="DOE Joint Genome Institute"/>
            <consortium name="Mycorrhizal Genomics Consortium"/>
            <person name="Kohler A."/>
            <person name="Kuo A."/>
            <person name="Nagy L.G."/>
            <person name="Floudas D."/>
            <person name="Copeland A."/>
            <person name="Barry K.W."/>
            <person name="Cichocki N."/>
            <person name="Veneault-Fourrey C."/>
            <person name="LaButti K."/>
            <person name="Lindquist E.A."/>
            <person name="Lipzen A."/>
            <person name="Lundell T."/>
            <person name="Morin E."/>
            <person name="Murat C."/>
            <person name="Riley R."/>
            <person name="Ohm R."/>
            <person name="Sun H."/>
            <person name="Tunlid A."/>
            <person name="Henrissat B."/>
            <person name="Grigoriev I.V."/>
            <person name="Hibbett D.S."/>
            <person name="Martin F."/>
        </authorList>
    </citation>
    <scope>NUCLEOTIDE SEQUENCE [LARGE SCALE GENOMIC DNA]</scope>
    <source>
        <strain evidence="4">MUT 4182</strain>
    </source>
</reference>
<keyword evidence="4" id="KW-1185">Reference proteome</keyword>
<sequence length="140" mass="15178">MDREGPTDLGLVNAVSPSTTVAIDIANTTTNPHSSPGESGEGYPPAHRVTENTRHSSTQSSRREEATSALLVATMHRGRLRPPDLEEGGEVDVGTSIRDRMRQWQEWGALLQQLVLIVVQVTLLLAGVVKLLEMTRSPAT</sequence>